<evidence type="ECO:0000256" key="4">
    <source>
        <dbReference type="ARBA" id="ARBA00022688"/>
    </source>
</evidence>
<dbReference type="GO" id="GO:0032259">
    <property type="term" value="P:methylation"/>
    <property type="evidence" value="ECO:0007669"/>
    <property type="project" value="UniProtKB-KW"/>
</dbReference>
<dbReference type="UniPathway" id="UPA00232"/>
<reference evidence="7" key="1">
    <citation type="submission" date="2008-05" db="EMBL/GenBank/DDBJ databases">
        <title>Genome sequence of Riesia pediculicola USDA.</title>
        <authorList>
            <person name="Kirkness E.F."/>
        </authorList>
    </citation>
    <scope>NUCLEOTIDE SEQUENCE [LARGE SCALE GENOMIC DNA]</scope>
    <source>
        <strain evidence="7">USDA</strain>
    </source>
</reference>
<dbReference type="eggNOG" id="COG2226">
    <property type="taxonomic scope" value="Bacteria"/>
</dbReference>
<name>D4G8W6_RIEPU</name>
<dbReference type="RefSeq" id="WP_013087788.1">
    <property type="nucleotide sequence ID" value="NC_014109.1"/>
</dbReference>
<dbReference type="GO" id="GO:0009060">
    <property type="term" value="P:aerobic respiration"/>
    <property type="evidence" value="ECO:0007669"/>
    <property type="project" value="UniProtKB-UniRule"/>
</dbReference>
<dbReference type="GO" id="GO:0043770">
    <property type="term" value="F:demethylmenaquinone methyltransferase activity"/>
    <property type="evidence" value="ECO:0007669"/>
    <property type="project" value="UniProtKB-UniRule"/>
</dbReference>
<feature type="binding site" evidence="6">
    <location>
        <position position="125"/>
    </location>
    <ligand>
        <name>S-adenosyl-L-methionine</name>
        <dbReference type="ChEBI" id="CHEBI:59789"/>
    </ligand>
</feature>
<dbReference type="HAMAP" id="MF_01813">
    <property type="entry name" value="MenG_UbiE_methyltr"/>
    <property type="match status" value="1"/>
</dbReference>
<dbReference type="GO" id="GO:0009234">
    <property type="term" value="P:menaquinone biosynthetic process"/>
    <property type="evidence" value="ECO:0007669"/>
    <property type="project" value="UniProtKB-UniRule"/>
</dbReference>
<evidence type="ECO:0000256" key="1">
    <source>
        <dbReference type="ARBA" id="ARBA00022428"/>
    </source>
</evidence>
<dbReference type="KEGG" id="rip:RIEPE_0542"/>
<evidence type="ECO:0000313" key="8">
    <source>
        <dbReference type="Proteomes" id="UP000001700"/>
    </source>
</evidence>
<dbReference type="SUPFAM" id="SSF53335">
    <property type="entry name" value="S-adenosyl-L-methionine-dependent methyltransferases"/>
    <property type="match status" value="1"/>
</dbReference>
<comment type="function">
    <text evidence="6">Methyltransferase required for the conversion of demethylmenaquinol (DMKH2) to menaquinol (MKH2) and the conversion of 2-polyprenyl-6-methoxy-1,4-benzoquinol (DDMQH2) to 2-polyprenyl-3-methyl-6-methoxy-1,4-benzoquinol (DMQH2).</text>
</comment>
<dbReference type="AlphaFoldDB" id="D4G8W6"/>
<dbReference type="EC" id="2.1.1.201" evidence="6"/>
<dbReference type="HOGENOM" id="CLU_037990_0_0_6"/>
<dbReference type="Gene3D" id="3.40.50.150">
    <property type="entry name" value="Vaccinia Virus protein VP39"/>
    <property type="match status" value="1"/>
</dbReference>
<comment type="pathway">
    <text evidence="6">Cofactor biosynthesis; ubiquinone biosynthesis.</text>
</comment>
<evidence type="ECO:0000256" key="3">
    <source>
        <dbReference type="ARBA" id="ARBA00022679"/>
    </source>
</evidence>
<dbReference type="PROSITE" id="PS01183">
    <property type="entry name" value="UBIE_1"/>
    <property type="match status" value="1"/>
</dbReference>
<organism evidence="7 8">
    <name type="scientific">Riesia pediculicola (strain USDA)</name>
    <dbReference type="NCBI Taxonomy" id="515618"/>
    <lineage>
        <taxon>Bacteria</taxon>
        <taxon>Pseudomonadati</taxon>
        <taxon>Pseudomonadota</taxon>
        <taxon>Gammaproteobacteria</taxon>
        <taxon>Enterobacterales</taxon>
        <taxon>Enterobacteriaceae</taxon>
        <taxon>Candidatus Riesia</taxon>
    </lineage>
</organism>
<gene>
    <name evidence="6" type="primary">ubiE</name>
    <name evidence="7" type="ordered locus">RIEPE_0542</name>
</gene>
<dbReference type="NCBIfam" id="TIGR01934">
    <property type="entry name" value="MenG_MenH_UbiE"/>
    <property type="match status" value="1"/>
</dbReference>
<evidence type="ECO:0000256" key="2">
    <source>
        <dbReference type="ARBA" id="ARBA00022603"/>
    </source>
</evidence>
<sequence>MFNRISNQYIKSIFNHSSDHYDLMNDMMSLGTHRIWKNVAVKVCNLKQNHTVLDLAGGTGDLTIKFAKILKNSGKIFLVDINKRMIEIGKRKIRNLGLIKNIYYIQASAENLPFEDFSFDVVVVSFGLRNIQDQEKSLKSIFRVLKTGGKLVILEFSKPSSKTLKKLYSIYSFFLPYLGLLFFDNFHSYQYLIRSIQVHPDQNYLKKMIEKSGFKKVNYLNLIGGIVSIHVGYKTIFN</sequence>
<dbReference type="PANTHER" id="PTHR43591:SF24">
    <property type="entry name" value="2-METHOXY-6-POLYPRENYL-1,4-BENZOQUINOL METHYLASE, MITOCHONDRIAL"/>
    <property type="match status" value="1"/>
</dbReference>
<keyword evidence="5 6" id="KW-0949">S-adenosyl-L-methionine</keyword>
<feature type="binding site" evidence="6">
    <location>
        <position position="80"/>
    </location>
    <ligand>
        <name>S-adenosyl-L-methionine</name>
        <dbReference type="ChEBI" id="CHEBI:59789"/>
    </ligand>
</feature>
<accession>D4G8W6</accession>
<evidence type="ECO:0000256" key="5">
    <source>
        <dbReference type="ARBA" id="ARBA00022691"/>
    </source>
</evidence>
<dbReference type="UniPathway" id="UPA00079">
    <property type="reaction ID" value="UER00169"/>
</dbReference>
<comment type="catalytic activity">
    <reaction evidence="6">
        <text>a 2-methoxy-6-(all-trans-polyprenyl)benzene-1,4-diol + S-adenosyl-L-methionine = a 5-methoxy-2-methyl-3-(all-trans-polyprenyl)benzene-1,4-diol + S-adenosyl-L-homocysteine + H(+)</text>
        <dbReference type="Rhea" id="RHEA:28286"/>
        <dbReference type="Rhea" id="RHEA-COMP:10858"/>
        <dbReference type="Rhea" id="RHEA-COMP:10859"/>
        <dbReference type="ChEBI" id="CHEBI:15378"/>
        <dbReference type="ChEBI" id="CHEBI:57856"/>
        <dbReference type="ChEBI" id="CHEBI:59789"/>
        <dbReference type="ChEBI" id="CHEBI:84166"/>
        <dbReference type="ChEBI" id="CHEBI:84167"/>
        <dbReference type="EC" id="2.1.1.201"/>
    </reaction>
</comment>
<keyword evidence="1 6" id="KW-0474">Menaquinone biosynthesis</keyword>
<comment type="pathway">
    <text evidence="6">Quinol/quinone metabolism; menaquinone biosynthesis; menaquinol from 1,4-dihydroxy-2-naphthoate: step 2/2.</text>
</comment>
<dbReference type="CDD" id="cd02440">
    <property type="entry name" value="AdoMet_MTases"/>
    <property type="match status" value="1"/>
</dbReference>
<dbReference type="InterPro" id="IPR004033">
    <property type="entry name" value="UbiE/COQ5_MeTrFase"/>
</dbReference>
<comment type="caution">
    <text evidence="6">Lacks conserved residue(s) required for the propagation of feature annotation.</text>
</comment>
<dbReference type="PANTHER" id="PTHR43591">
    <property type="entry name" value="METHYLTRANSFERASE"/>
    <property type="match status" value="1"/>
</dbReference>
<keyword evidence="7" id="KW-0830">Ubiquinone</keyword>
<keyword evidence="2 6" id="KW-0489">Methyltransferase</keyword>
<comment type="similarity">
    <text evidence="6">Belongs to the class I-like SAM-binding methyltransferase superfamily. MenG/UbiE family.</text>
</comment>
<keyword evidence="8" id="KW-1185">Reference proteome</keyword>
<comment type="catalytic activity">
    <reaction evidence="6">
        <text>a 2-demethylmenaquinol + S-adenosyl-L-methionine = a menaquinol + S-adenosyl-L-homocysteine + H(+)</text>
        <dbReference type="Rhea" id="RHEA:42640"/>
        <dbReference type="Rhea" id="RHEA-COMP:9539"/>
        <dbReference type="Rhea" id="RHEA-COMP:9563"/>
        <dbReference type="ChEBI" id="CHEBI:15378"/>
        <dbReference type="ChEBI" id="CHEBI:18151"/>
        <dbReference type="ChEBI" id="CHEBI:55437"/>
        <dbReference type="ChEBI" id="CHEBI:57856"/>
        <dbReference type="ChEBI" id="CHEBI:59789"/>
        <dbReference type="EC" id="2.1.1.163"/>
    </reaction>
</comment>
<evidence type="ECO:0000313" key="7">
    <source>
        <dbReference type="EMBL" id="ADD79806.1"/>
    </source>
</evidence>
<dbReference type="Pfam" id="PF01209">
    <property type="entry name" value="Ubie_methyltran"/>
    <property type="match status" value="1"/>
</dbReference>
<keyword evidence="4 6" id="KW-0831">Ubiquinone biosynthesis</keyword>
<dbReference type="NCBIfam" id="NF001244">
    <property type="entry name" value="PRK00216.1-5"/>
    <property type="match status" value="1"/>
</dbReference>
<dbReference type="InterPro" id="IPR023576">
    <property type="entry name" value="UbiE/COQ5_MeTrFase_CS"/>
</dbReference>
<dbReference type="EMBL" id="CP001085">
    <property type="protein sequence ID" value="ADD79806.1"/>
    <property type="molecule type" value="Genomic_DNA"/>
</dbReference>
<proteinExistence type="inferred from homology"/>
<keyword evidence="3 6" id="KW-0808">Transferase</keyword>
<dbReference type="EC" id="2.1.1.163" evidence="6"/>
<dbReference type="PROSITE" id="PS51608">
    <property type="entry name" value="SAM_MT_UBIE"/>
    <property type="match status" value="1"/>
</dbReference>
<protein>
    <recommendedName>
        <fullName evidence="6">Ubiquinone/menaquinone biosynthesis C-methyltransferase UbiE</fullName>
        <ecNumber evidence="6">2.1.1.163</ecNumber>
        <ecNumber evidence="6">2.1.1.201</ecNumber>
    </recommendedName>
    <alternativeName>
        <fullName evidence="6">2-methoxy-6-polyprenyl-1,4-benzoquinol methylase</fullName>
    </alternativeName>
    <alternativeName>
        <fullName evidence="6">Demethylmenaquinone methyltransferase</fullName>
    </alternativeName>
</protein>
<feature type="binding site" evidence="6">
    <location>
        <position position="59"/>
    </location>
    <ligand>
        <name>S-adenosyl-L-methionine</name>
        <dbReference type="ChEBI" id="CHEBI:59789"/>
    </ligand>
</feature>
<dbReference type="STRING" id="515618.RIEPE_0542"/>
<dbReference type="GO" id="GO:0008425">
    <property type="term" value="F:2-methoxy-6-polyprenyl-1,4-benzoquinol methyltransferase activity"/>
    <property type="evidence" value="ECO:0007669"/>
    <property type="project" value="UniProtKB-UniRule"/>
</dbReference>
<dbReference type="InterPro" id="IPR029063">
    <property type="entry name" value="SAM-dependent_MTases_sf"/>
</dbReference>
<evidence type="ECO:0000256" key="6">
    <source>
        <dbReference type="HAMAP-Rule" id="MF_01813"/>
    </source>
</evidence>
<dbReference type="OrthoDB" id="9808140at2"/>
<dbReference type="Proteomes" id="UP000001700">
    <property type="component" value="Chromosome"/>
</dbReference>